<feature type="binding site" evidence="18">
    <location>
        <position position="235"/>
    </location>
    <ligand>
        <name>ATP</name>
        <dbReference type="ChEBI" id="CHEBI:30616"/>
    </ligand>
</feature>
<keyword evidence="7" id="KW-0808">Transferase</keyword>
<keyword evidence="6" id="KW-0723">Serine/threonine-protein kinase</keyword>
<dbReference type="Gene3D" id="2.60.120.200">
    <property type="match status" value="1"/>
</dbReference>
<dbReference type="PROSITE" id="PS00307">
    <property type="entry name" value="LECTIN_LEGUME_BETA"/>
    <property type="match status" value="1"/>
</dbReference>
<dbReference type="AlphaFoldDB" id="A0A8T0P516"/>
<organism evidence="21 22">
    <name type="scientific">Panicum virgatum</name>
    <name type="common">Blackwell switchgrass</name>
    <dbReference type="NCBI Taxonomy" id="38727"/>
    <lineage>
        <taxon>Eukaryota</taxon>
        <taxon>Viridiplantae</taxon>
        <taxon>Streptophyta</taxon>
        <taxon>Embryophyta</taxon>
        <taxon>Tracheophyta</taxon>
        <taxon>Spermatophyta</taxon>
        <taxon>Magnoliopsida</taxon>
        <taxon>Liliopsida</taxon>
        <taxon>Poales</taxon>
        <taxon>Poaceae</taxon>
        <taxon>PACMAD clade</taxon>
        <taxon>Panicoideae</taxon>
        <taxon>Panicodae</taxon>
        <taxon>Paniceae</taxon>
        <taxon>Panicinae</taxon>
        <taxon>Panicum</taxon>
        <taxon>Panicum sect. Hiantes</taxon>
    </lineage>
</organism>
<evidence type="ECO:0000256" key="4">
    <source>
        <dbReference type="ARBA" id="ARBA00012513"/>
    </source>
</evidence>
<dbReference type="GO" id="GO:0004674">
    <property type="term" value="F:protein serine/threonine kinase activity"/>
    <property type="evidence" value="ECO:0007669"/>
    <property type="project" value="UniProtKB-KW"/>
</dbReference>
<keyword evidence="17" id="KW-0325">Glycoprotein</keyword>
<evidence type="ECO:0000256" key="1">
    <source>
        <dbReference type="ARBA" id="ARBA00004251"/>
    </source>
</evidence>
<keyword evidence="14 19" id="KW-1133">Transmembrane helix</keyword>
<comment type="similarity">
    <text evidence="2">In the N-terminal section; belongs to the leguminous lectin family.</text>
</comment>
<reference evidence="21" key="1">
    <citation type="submission" date="2020-05" db="EMBL/GenBank/DDBJ databases">
        <title>WGS assembly of Panicum virgatum.</title>
        <authorList>
            <person name="Lovell J.T."/>
            <person name="Jenkins J."/>
            <person name="Shu S."/>
            <person name="Juenger T.E."/>
            <person name="Schmutz J."/>
        </authorList>
    </citation>
    <scope>NUCLEOTIDE SEQUENCE</scope>
    <source>
        <strain evidence="21">AP13</strain>
    </source>
</reference>
<evidence type="ECO:0000256" key="5">
    <source>
        <dbReference type="ARBA" id="ARBA00022475"/>
    </source>
</evidence>
<keyword evidence="5" id="KW-1003">Cell membrane</keyword>
<dbReference type="PANTHER" id="PTHR27007">
    <property type="match status" value="1"/>
</dbReference>
<keyword evidence="16" id="KW-0675">Receptor</keyword>
<evidence type="ECO:0000256" key="15">
    <source>
        <dbReference type="ARBA" id="ARBA00023136"/>
    </source>
</evidence>
<evidence type="ECO:0000259" key="20">
    <source>
        <dbReference type="PROSITE" id="PS50011"/>
    </source>
</evidence>
<dbReference type="InterPro" id="IPR011009">
    <property type="entry name" value="Kinase-like_dom_sf"/>
</dbReference>
<dbReference type="Gene3D" id="1.10.510.10">
    <property type="entry name" value="Transferase(Phosphotransferase) domain 1"/>
    <property type="match status" value="1"/>
</dbReference>
<dbReference type="InterPro" id="IPR001220">
    <property type="entry name" value="Legume_lectin_dom"/>
</dbReference>
<dbReference type="PROSITE" id="PS00108">
    <property type="entry name" value="PROTEIN_KINASE_ST"/>
    <property type="match status" value="1"/>
</dbReference>
<evidence type="ECO:0000256" key="11">
    <source>
        <dbReference type="ARBA" id="ARBA00022741"/>
    </source>
</evidence>
<keyword evidence="10" id="KW-0430">Lectin</keyword>
<dbReference type="GO" id="GO:0030246">
    <property type="term" value="F:carbohydrate binding"/>
    <property type="evidence" value="ECO:0007669"/>
    <property type="project" value="UniProtKB-KW"/>
</dbReference>
<evidence type="ECO:0000256" key="19">
    <source>
        <dbReference type="SAM" id="Phobius"/>
    </source>
</evidence>
<dbReference type="EMBL" id="CM029052">
    <property type="protein sequence ID" value="KAG2556873.1"/>
    <property type="molecule type" value="Genomic_DNA"/>
</dbReference>
<keyword evidence="8 19" id="KW-0812">Transmembrane</keyword>
<dbReference type="Proteomes" id="UP000823388">
    <property type="component" value="Chromosome 8N"/>
</dbReference>
<name>A0A8T0P516_PANVG</name>
<gene>
    <name evidence="21" type="ORF">PVAP13_8NG173300</name>
</gene>
<dbReference type="Pfam" id="PF00139">
    <property type="entry name" value="Lectin_legB"/>
    <property type="match status" value="1"/>
</dbReference>
<dbReference type="SUPFAM" id="SSF56112">
    <property type="entry name" value="Protein kinase-like (PK-like)"/>
    <property type="match status" value="1"/>
</dbReference>
<dbReference type="Gene3D" id="3.30.200.20">
    <property type="entry name" value="Phosphorylase Kinase, domain 1"/>
    <property type="match status" value="1"/>
</dbReference>
<sequence>MLGLLNRSSTYTYGAERFVAVEFDTYCNGWANDPYGDHIGIDINSVQSLSVNTTSLLSLGRPMTATVTFDNVTRMLVASLQLHDDPSGHPVEVSKQLPADLTSLLPPEVAVGFSGSTGDSTELHQILAWSFNSTLLAAAPHKGHDKKPAIIGGGVALLVLLVILMVWFITAYWKWSRRRHALEEQKIHAPRRFKYRELAVATDNFSETRKLGQGAFGVVYKGLLKEPRSEVAVKKILKETHGPDGNKDFFAELNTIIEAKHKNLIKIVGWCRGNNWTVVDFMCWCKQKKKDMLFLVYELMPNGNLDYHLNSTGEVLPWPTRYQIVKDIASALFYLHEQCRPHILHRDIKPSNILLDKNFNAKLADFGLSRIADQDNSIVETTAVGTEGYLDPQCRKPGMVTFNKDSDIYSFGIVLLDIACRKRREQVWQLYSKNSVLDAADGKHGDINKSEMERVIVLGLWCSFLETTKRPNIQKVVDVLEHGAALPDLNLEITAIDTEQNMETTDINMQHETCIDSQAPCSAGSSSYCEQNA</sequence>
<evidence type="ECO:0000256" key="9">
    <source>
        <dbReference type="ARBA" id="ARBA00022729"/>
    </source>
</evidence>
<dbReference type="InterPro" id="IPR019825">
    <property type="entry name" value="Lectin_legB_Mn/Ca_BS"/>
</dbReference>
<keyword evidence="12" id="KW-0418">Kinase</keyword>
<comment type="similarity">
    <text evidence="3">In the C-terminal section; belongs to the protein kinase superfamily. Ser/Thr protein kinase family.</text>
</comment>
<dbReference type="SMART" id="SM00220">
    <property type="entry name" value="S_TKc"/>
    <property type="match status" value="1"/>
</dbReference>
<dbReference type="GO" id="GO:0002229">
    <property type="term" value="P:defense response to oomycetes"/>
    <property type="evidence" value="ECO:0007669"/>
    <property type="project" value="UniProtKB-ARBA"/>
</dbReference>
<keyword evidence="11 18" id="KW-0547">Nucleotide-binding</keyword>
<evidence type="ECO:0000313" key="22">
    <source>
        <dbReference type="Proteomes" id="UP000823388"/>
    </source>
</evidence>
<dbReference type="EC" id="2.7.11.1" evidence="4"/>
<accession>A0A8T0P516</accession>
<feature type="transmembrane region" description="Helical" evidence="19">
    <location>
        <begin position="149"/>
        <end position="173"/>
    </location>
</feature>
<evidence type="ECO:0000256" key="14">
    <source>
        <dbReference type="ARBA" id="ARBA00022989"/>
    </source>
</evidence>
<evidence type="ECO:0000256" key="2">
    <source>
        <dbReference type="ARBA" id="ARBA00008536"/>
    </source>
</evidence>
<comment type="subcellular location">
    <subcellularLocation>
        <location evidence="1">Cell membrane</location>
        <topology evidence="1">Single-pass type I membrane protein</topology>
    </subcellularLocation>
</comment>
<dbReference type="InterPro" id="IPR008271">
    <property type="entry name" value="Ser/Thr_kinase_AS"/>
</dbReference>
<evidence type="ECO:0000256" key="10">
    <source>
        <dbReference type="ARBA" id="ARBA00022734"/>
    </source>
</evidence>
<evidence type="ECO:0000256" key="7">
    <source>
        <dbReference type="ARBA" id="ARBA00022679"/>
    </source>
</evidence>
<evidence type="ECO:0000256" key="8">
    <source>
        <dbReference type="ARBA" id="ARBA00022692"/>
    </source>
</evidence>
<evidence type="ECO:0000256" key="6">
    <source>
        <dbReference type="ARBA" id="ARBA00022527"/>
    </source>
</evidence>
<dbReference type="PROSITE" id="PS50011">
    <property type="entry name" value="PROTEIN_KINASE_DOM"/>
    <property type="match status" value="1"/>
</dbReference>
<keyword evidence="13 18" id="KW-0067">ATP-binding</keyword>
<dbReference type="CDD" id="cd06899">
    <property type="entry name" value="lectin_legume_LecRK_Arcelin_ConA"/>
    <property type="match status" value="1"/>
</dbReference>
<protein>
    <recommendedName>
        <fullName evidence="4">non-specific serine/threonine protein kinase</fullName>
        <ecNumber evidence="4">2.7.11.1</ecNumber>
    </recommendedName>
</protein>
<dbReference type="FunFam" id="1.10.510.10:FF:000240">
    <property type="entry name" value="Lectin-domain containing receptor kinase A4.3"/>
    <property type="match status" value="1"/>
</dbReference>
<evidence type="ECO:0000256" key="16">
    <source>
        <dbReference type="ARBA" id="ARBA00023170"/>
    </source>
</evidence>
<dbReference type="Pfam" id="PF00069">
    <property type="entry name" value="Pkinase"/>
    <property type="match status" value="1"/>
</dbReference>
<evidence type="ECO:0000256" key="12">
    <source>
        <dbReference type="ARBA" id="ARBA00022777"/>
    </source>
</evidence>
<keyword evidence="9" id="KW-0732">Signal</keyword>
<feature type="domain" description="Protein kinase" evidence="20">
    <location>
        <begin position="205"/>
        <end position="485"/>
    </location>
</feature>
<dbReference type="SUPFAM" id="SSF49899">
    <property type="entry name" value="Concanavalin A-like lectins/glucanases"/>
    <property type="match status" value="1"/>
</dbReference>
<comment type="caution">
    <text evidence="21">The sequence shown here is derived from an EMBL/GenBank/DDBJ whole genome shotgun (WGS) entry which is preliminary data.</text>
</comment>
<dbReference type="InterPro" id="IPR013320">
    <property type="entry name" value="ConA-like_dom_sf"/>
</dbReference>
<evidence type="ECO:0000256" key="3">
    <source>
        <dbReference type="ARBA" id="ARBA00010217"/>
    </source>
</evidence>
<evidence type="ECO:0000256" key="17">
    <source>
        <dbReference type="ARBA" id="ARBA00023180"/>
    </source>
</evidence>
<proteinExistence type="inferred from homology"/>
<dbReference type="GO" id="GO:0005524">
    <property type="term" value="F:ATP binding"/>
    <property type="evidence" value="ECO:0007669"/>
    <property type="project" value="UniProtKB-UniRule"/>
</dbReference>
<evidence type="ECO:0000256" key="13">
    <source>
        <dbReference type="ARBA" id="ARBA00022840"/>
    </source>
</evidence>
<dbReference type="GO" id="GO:0005886">
    <property type="term" value="C:plasma membrane"/>
    <property type="evidence" value="ECO:0007669"/>
    <property type="project" value="UniProtKB-SubCell"/>
</dbReference>
<evidence type="ECO:0000256" key="18">
    <source>
        <dbReference type="PROSITE-ProRule" id="PRU10141"/>
    </source>
</evidence>
<dbReference type="InterPro" id="IPR017441">
    <property type="entry name" value="Protein_kinase_ATP_BS"/>
</dbReference>
<dbReference type="InterPro" id="IPR050528">
    <property type="entry name" value="L-type_Lectin-RKs"/>
</dbReference>
<evidence type="ECO:0000313" key="21">
    <source>
        <dbReference type="EMBL" id="KAG2556873.1"/>
    </source>
</evidence>
<keyword evidence="22" id="KW-1185">Reference proteome</keyword>
<dbReference type="InterPro" id="IPR000719">
    <property type="entry name" value="Prot_kinase_dom"/>
</dbReference>
<dbReference type="PROSITE" id="PS00107">
    <property type="entry name" value="PROTEIN_KINASE_ATP"/>
    <property type="match status" value="1"/>
</dbReference>
<keyword evidence="15 19" id="KW-0472">Membrane</keyword>